<dbReference type="NCBIfam" id="TIGR03025">
    <property type="entry name" value="EPS_sugtrans"/>
    <property type="match status" value="1"/>
</dbReference>
<dbReference type="Pfam" id="PF02397">
    <property type="entry name" value="Bac_transf"/>
    <property type="match status" value="1"/>
</dbReference>
<dbReference type="Proteomes" id="UP000291933">
    <property type="component" value="Unassembled WGS sequence"/>
</dbReference>
<dbReference type="GO" id="GO:0016020">
    <property type="term" value="C:membrane"/>
    <property type="evidence" value="ECO:0007669"/>
    <property type="project" value="UniProtKB-SubCell"/>
</dbReference>
<comment type="similarity">
    <text evidence="2">Belongs to the bacterial sugar transferase family.</text>
</comment>
<protein>
    <submittedName>
        <fullName evidence="9">Sugar transferase</fullName>
    </submittedName>
</protein>
<sequence>MSAMTRASLAAPVPAAVDPKQTTRAALTWYARYDLMLGASDAVLITLAVLAVSVWRFGEQLWLPVVGSELDYPLVSFIIALLWWVVLDARGSRDRGVVGHGLDEYRRVMNASLYTFSAVAITSYLFHVDLSRAYFLVLLPVGTALLLLGRWTCRQVLHRRRAIGGAFTPTIVVGAASEVPGVVRDLTRNRNAGYKPVAVAVPTAEVDAEELKNLELAGVPTIAISRLKSHLDEHRAGAVVVVPGLPRHKVRNLAWQLENSSVELMFLPSLVDVAGPRITVTQMQDVCLTRVALPRFTGWNYALKRLFDLAFSSLALLLLAPVLAVIAVLIKREDGGPILFRQTRVGLGGEEFVIHKFRSMHMDAEARLAALRDKSNADSPLFKLNADARMTQIGRVLRKYSLDELPQFWTVLKGQMSVVGPRPHLASELAQYPDEGLRRLLIKPGITGLWQVSGRSDLSFADAVRLDLRYVENWSLTGDLTIILRTIRTVLKSSGAY</sequence>
<keyword evidence="10" id="KW-1185">Reference proteome</keyword>
<evidence type="ECO:0000256" key="6">
    <source>
        <dbReference type="ARBA" id="ARBA00023136"/>
    </source>
</evidence>
<evidence type="ECO:0000259" key="8">
    <source>
        <dbReference type="Pfam" id="PF02397"/>
    </source>
</evidence>
<feature type="transmembrane region" description="Helical" evidence="7">
    <location>
        <begin position="35"/>
        <end position="58"/>
    </location>
</feature>
<keyword evidence="3 9" id="KW-0808">Transferase</keyword>
<organism evidence="9 10">
    <name type="scientific">Propioniciclava tarda</name>
    <dbReference type="NCBI Taxonomy" id="433330"/>
    <lineage>
        <taxon>Bacteria</taxon>
        <taxon>Bacillati</taxon>
        <taxon>Actinomycetota</taxon>
        <taxon>Actinomycetes</taxon>
        <taxon>Propionibacteriales</taxon>
        <taxon>Propionibacteriaceae</taxon>
        <taxon>Propioniciclava</taxon>
    </lineage>
</organism>
<dbReference type="OrthoDB" id="9808602at2"/>
<evidence type="ECO:0000256" key="2">
    <source>
        <dbReference type="ARBA" id="ARBA00006464"/>
    </source>
</evidence>
<dbReference type="GO" id="GO:0016780">
    <property type="term" value="F:phosphotransferase activity, for other substituted phosphate groups"/>
    <property type="evidence" value="ECO:0007669"/>
    <property type="project" value="TreeGrafter"/>
</dbReference>
<feature type="transmembrane region" description="Helical" evidence="7">
    <location>
        <begin position="70"/>
        <end position="87"/>
    </location>
</feature>
<keyword evidence="5 7" id="KW-1133">Transmembrane helix</keyword>
<dbReference type="InterPro" id="IPR017475">
    <property type="entry name" value="EPS_sugar_tfrase"/>
</dbReference>
<comment type="subcellular location">
    <subcellularLocation>
        <location evidence="1">Membrane</location>
        <topology evidence="1">Multi-pass membrane protein</topology>
    </subcellularLocation>
</comment>
<evidence type="ECO:0000256" key="1">
    <source>
        <dbReference type="ARBA" id="ARBA00004141"/>
    </source>
</evidence>
<dbReference type="Gene3D" id="3.40.50.720">
    <property type="entry name" value="NAD(P)-binding Rossmann-like Domain"/>
    <property type="match status" value="1"/>
</dbReference>
<accession>A0A4Q9KHM2</accession>
<reference evidence="9 10" key="1">
    <citation type="submission" date="2019-01" db="EMBL/GenBank/DDBJ databases">
        <title>Lactibacter flavus gen. nov., sp. nov., a novel bacterium of the family Propionibacteriaceae isolated from raw milk and dairy products.</title>
        <authorList>
            <person name="Huptas C."/>
            <person name="Wenning M."/>
            <person name="Breitenwieser F."/>
            <person name="Doll E."/>
            <person name="Von Neubeck M."/>
            <person name="Busse H.-J."/>
            <person name="Scherer S."/>
        </authorList>
    </citation>
    <scope>NUCLEOTIDE SEQUENCE [LARGE SCALE GENOMIC DNA]</scope>
    <source>
        <strain evidence="9 10">DSM 22130</strain>
    </source>
</reference>
<evidence type="ECO:0000256" key="5">
    <source>
        <dbReference type="ARBA" id="ARBA00022989"/>
    </source>
</evidence>
<evidence type="ECO:0000256" key="4">
    <source>
        <dbReference type="ARBA" id="ARBA00022692"/>
    </source>
</evidence>
<dbReference type="Pfam" id="PF13727">
    <property type="entry name" value="CoA_binding_3"/>
    <property type="match status" value="1"/>
</dbReference>
<evidence type="ECO:0000313" key="10">
    <source>
        <dbReference type="Proteomes" id="UP000291933"/>
    </source>
</evidence>
<evidence type="ECO:0000256" key="7">
    <source>
        <dbReference type="SAM" id="Phobius"/>
    </source>
</evidence>
<dbReference type="PANTHER" id="PTHR30576:SF10">
    <property type="entry name" value="SLL5057 PROTEIN"/>
    <property type="match status" value="1"/>
</dbReference>
<evidence type="ECO:0000256" key="3">
    <source>
        <dbReference type="ARBA" id="ARBA00022679"/>
    </source>
</evidence>
<evidence type="ECO:0000313" key="9">
    <source>
        <dbReference type="EMBL" id="TBT91459.1"/>
    </source>
</evidence>
<gene>
    <name evidence="9" type="ORF">ET996_13835</name>
</gene>
<dbReference type="EMBL" id="SDMR01000026">
    <property type="protein sequence ID" value="TBT91459.1"/>
    <property type="molecule type" value="Genomic_DNA"/>
</dbReference>
<proteinExistence type="inferred from homology"/>
<keyword evidence="6 7" id="KW-0472">Membrane</keyword>
<dbReference type="AlphaFoldDB" id="A0A4Q9KHM2"/>
<feature type="transmembrane region" description="Helical" evidence="7">
    <location>
        <begin position="133"/>
        <end position="153"/>
    </location>
</feature>
<dbReference type="InterPro" id="IPR003362">
    <property type="entry name" value="Bact_transf"/>
</dbReference>
<dbReference type="PANTHER" id="PTHR30576">
    <property type="entry name" value="COLANIC BIOSYNTHESIS UDP-GLUCOSE LIPID CARRIER TRANSFERASE"/>
    <property type="match status" value="1"/>
</dbReference>
<feature type="domain" description="Bacterial sugar transferase" evidence="8">
    <location>
        <begin position="304"/>
        <end position="492"/>
    </location>
</feature>
<keyword evidence="4 7" id="KW-0812">Transmembrane</keyword>
<feature type="transmembrane region" description="Helical" evidence="7">
    <location>
        <begin position="309"/>
        <end position="330"/>
    </location>
</feature>
<feature type="transmembrane region" description="Helical" evidence="7">
    <location>
        <begin position="108"/>
        <end position="127"/>
    </location>
</feature>
<comment type="caution">
    <text evidence="9">The sequence shown here is derived from an EMBL/GenBank/DDBJ whole genome shotgun (WGS) entry which is preliminary data.</text>
</comment>
<name>A0A4Q9KHM2_PROTD</name>